<accession>A0AAE3SFT1</accession>
<feature type="transmembrane region" description="Helical" evidence="1">
    <location>
        <begin position="166"/>
        <end position="183"/>
    </location>
</feature>
<protein>
    <submittedName>
        <fullName evidence="2">Uncharacterized protein</fullName>
    </submittedName>
</protein>
<feature type="transmembrane region" description="Helical" evidence="1">
    <location>
        <begin position="135"/>
        <end position="154"/>
    </location>
</feature>
<evidence type="ECO:0000256" key="1">
    <source>
        <dbReference type="SAM" id="Phobius"/>
    </source>
</evidence>
<dbReference type="Proteomes" id="UP001209229">
    <property type="component" value="Unassembled WGS sequence"/>
</dbReference>
<evidence type="ECO:0000313" key="3">
    <source>
        <dbReference type="Proteomes" id="UP001209229"/>
    </source>
</evidence>
<name>A0AAE3SFT1_9BACT</name>
<feature type="transmembrane region" description="Helical" evidence="1">
    <location>
        <begin position="7"/>
        <end position="28"/>
    </location>
</feature>
<dbReference type="AlphaFoldDB" id="A0AAE3SFT1"/>
<dbReference type="EMBL" id="JAPDPJ010000032">
    <property type="protein sequence ID" value="MCW3787591.1"/>
    <property type="molecule type" value="Genomic_DNA"/>
</dbReference>
<proteinExistence type="predicted"/>
<feature type="transmembrane region" description="Helical" evidence="1">
    <location>
        <begin position="40"/>
        <end position="57"/>
    </location>
</feature>
<organism evidence="2 3">
    <name type="scientific">Plebeiibacterium sediminum</name>
    <dbReference type="NCBI Taxonomy" id="2992112"/>
    <lineage>
        <taxon>Bacteria</taxon>
        <taxon>Pseudomonadati</taxon>
        <taxon>Bacteroidota</taxon>
        <taxon>Bacteroidia</taxon>
        <taxon>Marinilabiliales</taxon>
        <taxon>Marinilabiliaceae</taxon>
        <taxon>Plebeiibacterium</taxon>
    </lineage>
</organism>
<sequence length="200" mass="23697">MISKIRAGILSCVGLMIINLLRGLYMIPNLELGHLLTYNLIFQIGSLWFSISLWIVIKYDFVKLNALEEFKKPLDWLIRNIAIVYGVGIVSFFFPSREFYIIILILGFILMINYIIVFVKIYKLDKSALEFVGELHRYIISMIVFIMTFFVVNVINEFNWHMDLDFAFYILIAFPLIFLIRFLHKEKKDIESKQRIYSID</sequence>
<keyword evidence="1" id="KW-1133">Transmembrane helix</keyword>
<evidence type="ECO:0000313" key="2">
    <source>
        <dbReference type="EMBL" id="MCW3787591.1"/>
    </source>
</evidence>
<feature type="transmembrane region" description="Helical" evidence="1">
    <location>
        <begin position="100"/>
        <end position="123"/>
    </location>
</feature>
<gene>
    <name evidence="2" type="ORF">OM075_14040</name>
</gene>
<keyword evidence="3" id="KW-1185">Reference proteome</keyword>
<keyword evidence="1" id="KW-0812">Transmembrane</keyword>
<feature type="transmembrane region" description="Helical" evidence="1">
    <location>
        <begin position="77"/>
        <end position="94"/>
    </location>
</feature>
<comment type="caution">
    <text evidence="2">The sequence shown here is derived from an EMBL/GenBank/DDBJ whole genome shotgun (WGS) entry which is preliminary data.</text>
</comment>
<reference evidence="2" key="1">
    <citation type="submission" date="2022-10" db="EMBL/GenBank/DDBJ databases">
        <authorList>
            <person name="Yu W.X."/>
        </authorList>
    </citation>
    <scope>NUCLEOTIDE SEQUENCE</scope>
    <source>
        <strain evidence="2">AAT</strain>
    </source>
</reference>
<dbReference type="RefSeq" id="WP_301191157.1">
    <property type="nucleotide sequence ID" value="NZ_JAPDPJ010000032.1"/>
</dbReference>
<keyword evidence="1" id="KW-0472">Membrane</keyword>